<evidence type="ECO:0000313" key="3">
    <source>
        <dbReference type="Ensembl" id="ENSCPRP00005013985.1"/>
    </source>
</evidence>
<dbReference type="InterPro" id="IPR001245">
    <property type="entry name" value="Ser-Thr/Tyr_kinase_cat_dom"/>
</dbReference>
<feature type="domain" description="Serine-threonine/tyrosine-protein kinase catalytic" evidence="2">
    <location>
        <begin position="2"/>
        <end position="46"/>
    </location>
</feature>
<dbReference type="Proteomes" id="UP000594220">
    <property type="component" value="Unplaced"/>
</dbReference>
<dbReference type="AlphaFoldDB" id="A0A7M4ESN1"/>
<dbReference type="Pfam" id="PF07714">
    <property type="entry name" value="PK_Tyr_Ser-Thr"/>
    <property type="match status" value="1"/>
</dbReference>
<dbReference type="GeneTree" id="ENSGT00940000177950"/>
<dbReference type="Gene3D" id="3.30.200.20">
    <property type="entry name" value="Phosphorylase Kinase, domain 1"/>
    <property type="match status" value="1"/>
</dbReference>
<evidence type="ECO:0000313" key="4">
    <source>
        <dbReference type="Proteomes" id="UP000594220"/>
    </source>
</evidence>
<sequence length="46" mass="5097">MKELGRGQFGVVQLGKWKALVKVAIKAINEGAMSEDDFIEEAKVMM</sequence>
<keyword evidence="1" id="KW-0067">ATP-binding</keyword>
<reference evidence="3" key="1">
    <citation type="submission" date="2025-08" db="UniProtKB">
        <authorList>
            <consortium name="Ensembl"/>
        </authorList>
    </citation>
    <scope>IDENTIFICATION</scope>
</reference>
<dbReference type="Ensembl" id="ENSCPRT00005016417.1">
    <property type="protein sequence ID" value="ENSCPRP00005013985.1"/>
    <property type="gene ID" value="ENSCPRG00005009847.1"/>
</dbReference>
<dbReference type="GO" id="GO:0005524">
    <property type="term" value="F:ATP binding"/>
    <property type="evidence" value="ECO:0007669"/>
    <property type="project" value="UniProtKB-UniRule"/>
</dbReference>
<keyword evidence="1" id="KW-0547">Nucleotide-binding</keyword>
<evidence type="ECO:0000259" key="2">
    <source>
        <dbReference type="Pfam" id="PF07714"/>
    </source>
</evidence>
<dbReference type="GO" id="GO:0004672">
    <property type="term" value="F:protein kinase activity"/>
    <property type="evidence" value="ECO:0007669"/>
    <property type="project" value="InterPro"/>
</dbReference>
<dbReference type="InterPro" id="IPR011009">
    <property type="entry name" value="Kinase-like_dom_sf"/>
</dbReference>
<dbReference type="InterPro" id="IPR017441">
    <property type="entry name" value="Protein_kinase_ATP_BS"/>
</dbReference>
<feature type="binding site" evidence="1">
    <location>
        <position position="26"/>
    </location>
    <ligand>
        <name>ATP</name>
        <dbReference type="ChEBI" id="CHEBI:30616"/>
    </ligand>
</feature>
<organism evidence="3 4">
    <name type="scientific">Crocodylus porosus</name>
    <name type="common">Saltwater crocodile</name>
    <name type="synonym">Estuarine crocodile</name>
    <dbReference type="NCBI Taxonomy" id="8502"/>
    <lineage>
        <taxon>Eukaryota</taxon>
        <taxon>Metazoa</taxon>
        <taxon>Chordata</taxon>
        <taxon>Craniata</taxon>
        <taxon>Vertebrata</taxon>
        <taxon>Euteleostomi</taxon>
        <taxon>Archelosauria</taxon>
        <taxon>Archosauria</taxon>
        <taxon>Crocodylia</taxon>
        <taxon>Longirostres</taxon>
        <taxon>Crocodylidae</taxon>
        <taxon>Crocodylus</taxon>
    </lineage>
</organism>
<keyword evidence="4" id="KW-1185">Reference proteome</keyword>
<protein>
    <recommendedName>
        <fullName evidence="2">Serine-threonine/tyrosine-protein kinase catalytic domain-containing protein</fullName>
    </recommendedName>
</protein>
<accession>A0A7M4ESN1</accession>
<reference evidence="3" key="2">
    <citation type="submission" date="2025-09" db="UniProtKB">
        <authorList>
            <consortium name="Ensembl"/>
        </authorList>
    </citation>
    <scope>IDENTIFICATION</scope>
</reference>
<dbReference type="SUPFAM" id="SSF56112">
    <property type="entry name" value="Protein kinase-like (PK-like)"/>
    <property type="match status" value="1"/>
</dbReference>
<dbReference type="PROSITE" id="PS00107">
    <property type="entry name" value="PROTEIN_KINASE_ATP"/>
    <property type="match status" value="1"/>
</dbReference>
<name>A0A7M4ESN1_CROPO</name>
<evidence type="ECO:0000256" key="1">
    <source>
        <dbReference type="PROSITE-ProRule" id="PRU10141"/>
    </source>
</evidence>
<proteinExistence type="predicted"/>